<dbReference type="InterPro" id="IPR028087">
    <property type="entry name" value="Tad_N"/>
</dbReference>
<dbReference type="Pfam" id="PF13400">
    <property type="entry name" value="Tad"/>
    <property type="match status" value="1"/>
</dbReference>
<feature type="region of interest" description="Disordered" evidence="1">
    <location>
        <begin position="403"/>
        <end position="426"/>
    </location>
</feature>
<evidence type="ECO:0000256" key="1">
    <source>
        <dbReference type="SAM" id="MobiDB-lite"/>
    </source>
</evidence>
<dbReference type="RefSeq" id="WP_126003563.1">
    <property type="nucleotide sequence ID" value="NZ_QQYZ01000002.1"/>
</dbReference>
<sequence length="700" mass="76883">MWLNGTGDEASMIQRARAANSARTWLTSLARDTRGNTIAIIAASIIPLAGMVGGGVDISRMYIVKTRLQHACDAGALAGRKLMGGGSWSANNYAARDEAGRFFDANFNPEAYGTTLEAPATRRSFTESAGKVTGTARAVVPMTLMRVFGKTSETLTVSCDAEMRLPNTDVMFVLDTTGSMNYCPNGSSSCNGNANSRIAALRVAVKCFYQIVARLDVADVDCEGDEPNGGTGNQVQIRFGFVPYSTNVNVGRLLPNDYFVDQWNYQTRRANMAVPPQRTNTYWETYGGGSINQSECLSFMKNETFPNFTPTATDSGGPAPEPTVVSSFPHDGGATEGGNNGEWGWNDAPDTKGTTRSCRRRRTDTTTFYVEKFSSWTYNQMPVNVSGLKAGGSNWNSSFTMPSSLTDPETQSVADPVTGSNGRDIPQATITWSGCIEERHTDATTNYDPIPTDALDLNIDMVPNSDESRWKPALPQLIFTRARTSGNNYNFTGPNWVDGNTGNWNVNPVTNSTDYNNSSMFFCPTEARKLQSWTDPSVFQNYVNSLDPDGNTYHDIGIIWGARLMSPTGIFKSENEATPNGGEIERHMIFMTDGDTNANNYDYSAYGLPFFDARQTPGNPSKAQLEEQVNLRFLAICRWVRNKRITLWVINFGEGQSQATQDRLEQCASEGRYFSNPTAADLQNTFKSIADQISQLRLTR</sequence>
<accession>A0A430G829</accession>
<feature type="domain" description="Putative Flp pilus-assembly TadG-like N-terminal" evidence="2">
    <location>
        <begin position="35"/>
        <end position="79"/>
    </location>
</feature>
<feature type="compositionally biased region" description="Low complexity" evidence="1">
    <location>
        <begin position="342"/>
        <end position="356"/>
    </location>
</feature>
<dbReference type="Gene3D" id="3.40.50.410">
    <property type="entry name" value="von Willebrand factor, type A domain"/>
    <property type="match status" value="2"/>
</dbReference>
<protein>
    <submittedName>
        <fullName evidence="3">Pilus assembly protein TadG</fullName>
    </submittedName>
</protein>
<proteinExistence type="predicted"/>
<evidence type="ECO:0000313" key="4">
    <source>
        <dbReference type="Proteomes" id="UP000287746"/>
    </source>
</evidence>
<feature type="compositionally biased region" description="Polar residues" evidence="1">
    <location>
        <begin position="403"/>
        <end position="421"/>
    </location>
</feature>
<evidence type="ECO:0000259" key="2">
    <source>
        <dbReference type="Pfam" id="PF13400"/>
    </source>
</evidence>
<name>A0A430G829_9SPHN</name>
<dbReference type="InterPro" id="IPR036465">
    <property type="entry name" value="vWFA_dom_sf"/>
</dbReference>
<dbReference type="EMBL" id="QQYZ01000002">
    <property type="protein sequence ID" value="RSY89672.1"/>
    <property type="molecule type" value="Genomic_DNA"/>
</dbReference>
<dbReference type="SUPFAM" id="SSF53300">
    <property type="entry name" value="vWA-like"/>
    <property type="match status" value="1"/>
</dbReference>
<organism evidence="3 4">
    <name type="scientific">Sphingomonas koreensis</name>
    <dbReference type="NCBI Taxonomy" id="93064"/>
    <lineage>
        <taxon>Bacteria</taxon>
        <taxon>Pseudomonadati</taxon>
        <taxon>Pseudomonadota</taxon>
        <taxon>Alphaproteobacteria</taxon>
        <taxon>Sphingomonadales</taxon>
        <taxon>Sphingomonadaceae</taxon>
        <taxon>Sphingomonas</taxon>
    </lineage>
</organism>
<dbReference type="AlphaFoldDB" id="A0A430G829"/>
<dbReference type="Proteomes" id="UP000287746">
    <property type="component" value="Unassembled WGS sequence"/>
</dbReference>
<feature type="region of interest" description="Disordered" evidence="1">
    <location>
        <begin position="336"/>
        <end position="359"/>
    </location>
</feature>
<reference evidence="3 4" key="1">
    <citation type="submission" date="2018-07" db="EMBL/GenBank/DDBJ databases">
        <title>Genomic and Epidemiologic Investigation of an Indolent Hospital Outbreak.</title>
        <authorList>
            <person name="Johnson R.C."/>
            <person name="Deming C."/>
            <person name="Conlan S."/>
            <person name="Zellmer C.J."/>
            <person name="Michelin A.V."/>
            <person name="Lee-Lin S."/>
            <person name="Thomas P.J."/>
            <person name="Park M."/>
            <person name="Weingarten R.A."/>
            <person name="Less J."/>
            <person name="Dekker J.P."/>
            <person name="Frank K.M."/>
            <person name="Musser K.A."/>
            <person name="Mcquiston J.R."/>
            <person name="Henderson D.K."/>
            <person name="Lau A.F."/>
            <person name="Palmore T.N."/>
            <person name="Segre J.A."/>
        </authorList>
    </citation>
    <scope>NUCLEOTIDE SEQUENCE [LARGE SCALE GENOMIC DNA]</scope>
    <source>
        <strain evidence="3 4">SK-CDC1_0717</strain>
    </source>
</reference>
<gene>
    <name evidence="3" type="ORF">DAH66_03225</name>
</gene>
<evidence type="ECO:0000313" key="3">
    <source>
        <dbReference type="EMBL" id="RSY89672.1"/>
    </source>
</evidence>
<comment type="caution">
    <text evidence="3">The sequence shown here is derived from an EMBL/GenBank/DDBJ whole genome shotgun (WGS) entry which is preliminary data.</text>
</comment>